<dbReference type="PROSITE" id="PS00300">
    <property type="entry name" value="SRP54"/>
    <property type="match status" value="1"/>
</dbReference>
<keyword evidence="4 9" id="KW-0378">Hydrolase</keyword>
<dbReference type="PANTHER" id="PTHR43134:SF1">
    <property type="entry name" value="SIGNAL RECOGNITION PARTICLE RECEPTOR SUBUNIT ALPHA"/>
    <property type="match status" value="1"/>
</dbReference>
<dbReference type="PANTHER" id="PTHR43134">
    <property type="entry name" value="SIGNAL RECOGNITION PARTICLE RECEPTOR SUBUNIT ALPHA"/>
    <property type="match status" value="1"/>
</dbReference>
<dbReference type="HOGENOM" id="CLU_009301_2_0_14"/>
<evidence type="ECO:0000313" key="12">
    <source>
        <dbReference type="Proteomes" id="UP000002522"/>
    </source>
</evidence>
<dbReference type="HAMAP" id="MF_00920">
    <property type="entry name" value="FtsY"/>
    <property type="match status" value="1"/>
</dbReference>
<dbReference type="FunFam" id="3.40.50.300:FF:000053">
    <property type="entry name" value="Signal recognition particle receptor FtsY"/>
    <property type="match status" value="1"/>
</dbReference>
<dbReference type="SUPFAM" id="SSF47364">
    <property type="entry name" value="Domain of the SRP/SRP receptor G-proteins"/>
    <property type="match status" value="1"/>
</dbReference>
<dbReference type="InterPro" id="IPR013822">
    <property type="entry name" value="Signal_recog_particl_SRP54_hlx"/>
</dbReference>
<evidence type="ECO:0000256" key="2">
    <source>
        <dbReference type="ARBA" id="ARBA00022490"/>
    </source>
</evidence>
<proteinExistence type="inferred from homology"/>
<dbReference type="InterPro" id="IPR036225">
    <property type="entry name" value="SRP/SRP_N"/>
</dbReference>
<dbReference type="KEGG" id="mpe:MYPE4840"/>
<dbReference type="NCBIfam" id="TIGR00064">
    <property type="entry name" value="ftsY"/>
    <property type="match status" value="1"/>
</dbReference>
<dbReference type="GO" id="GO:0003924">
    <property type="term" value="F:GTPase activity"/>
    <property type="evidence" value="ECO:0007669"/>
    <property type="project" value="UniProtKB-UniRule"/>
</dbReference>
<keyword evidence="2 9" id="KW-0963">Cytoplasm</keyword>
<feature type="binding site" evidence="9">
    <location>
        <begin position="238"/>
        <end position="242"/>
    </location>
    <ligand>
        <name>GTP</name>
        <dbReference type="ChEBI" id="CHEBI:37565"/>
    </ligand>
</feature>
<protein>
    <recommendedName>
        <fullName evidence="9">Signal recognition particle receptor FtsY</fullName>
        <shortName evidence="9">SRP receptor</shortName>
        <ecNumber evidence="9">3.6.5.4</ecNumber>
    </recommendedName>
</protein>
<comment type="subunit">
    <text evidence="9">Part of the signal recognition particle protein translocation system, which is composed of SRP and FtsY.</text>
</comment>
<evidence type="ECO:0000259" key="10">
    <source>
        <dbReference type="PROSITE" id="PS00300"/>
    </source>
</evidence>
<dbReference type="GO" id="GO:0005737">
    <property type="term" value="C:cytoplasm"/>
    <property type="evidence" value="ECO:0007669"/>
    <property type="project" value="UniProtKB-SubCell"/>
</dbReference>
<dbReference type="STRING" id="272633.gene:10731601"/>
<evidence type="ECO:0000256" key="7">
    <source>
        <dbReference type="ARBA" id="ARBA00023170"/>
    </source>
</evidence>
<evidence type="ECO:0000256" key="5">
    <source>
        <dbReference type="ARBA" id="ARBA00023134"/>
    </source>
</evidence>
<dbReference type="InParanoid" id="Q8EVS5"/>
<dbReference type="InterPro" id="IPR027417">
    <property type="entry name" value="P-loop_NTPase"/>
</dbReference>
<feature type="binding site" evidence="9">
    <location>
        <begin position="155"/>
        <end position="162"/>
    </location>
    <ligand>
        <name>GTP</name>
        <dbReference type="ChEBI" id="CHEBI:37565"/>
    </ligand>
</feature>
<dbReference type="GO" id="GO:0005886">
    <property type="term" value="C:plasma membrane"/>
    <property type="evidence" value="ECO:0007669"/>
    <property type="project" value="UniProtKB-SubCell"/>
</dbReference>
<evidence type="ECO:0000256" key="4">
    <source>
        <dbReference type="ARBA" id="ARBA00022801"/>
    </source>
</evidence>
<dbReference type="RefSeq" id="WP_011077308.1">
    <property type="nucleotide sequence ID" value="NC_004432.1"/>
</dbReference>
<evidence type="ECO:0000256" key="6">
    <source>
        <dbReference type="ARBA" id="ARBA00023136"/>
    </source>
</evidence>
<dbReference type="Pfam" id="PF00448">
    <property type="entry name" value="SRP54"/>
    <property type="match status" value="1"/>
</dbReference>
<dbReference type="SUPFAM" id="SSF52540">
    <property type="entry name" value="P-loop containing nucleoside triphosphate hydrolases"/>
    <property type="match status" value="1"/>
</dbReference>
<dbReference type="SMART" id="SM00962">
    <property type="entry name" value="SRP54"/>
    <property type="match status" value="1"/>
</dbReference>
<dbReference type="Proteomes" id="UP000002522">
    <property type="component" value="Chromosome"/>
</dbReference>
<dbReference type="FunFam" id="1.20.120.140:FF:000002">
    <property type="entry name" value="Signal recognition particle receptor FtsY"/>
    <property type="match status" value="1"/>
</dbReference>
<sequence length="354" mass="39730">MAFGFFKKIVNKLKGKKEGSLEDLSAKIEEKNIEKQAEILEVLPEKQKKFDEGLKKSSSTLSKAITEIVKKFKKVDEEFYENIEELLISYDVGVLATNKITDAIREEITFQNVEDPDLIKEIIVDKIFTYYIQDTDTNTFLDIKKDRTNILLIMGVNGVGKTTSIAKIANHFIKKDKKVLLVAGDTFRAGAVEQLNIWSQRLKCDIVLPDKEGQDPASVIFTGVKKGKDENYDLVICDTSGRLHNKINLMKELEKIHSVIHKFDDTAPHENLLVLDATLGQSGIMQAKAFKEITNITGIILTKMDGTSKGGIVLSIKDNFNIPVKYIGLGEKLEDLSAFDLEKFVDGITKELVI</sequence>
<dbReference type="GO" id="GO:0005525">
    <property type="term" value="F:GTP binding"/>
    <property type="evidence" value="ECO:0007669"/>
    <property type="project" value="UniProtKB-UniRule"/>
</dbReference>
<dbReference type="Gene3D" id="1.20.120.140">
    <property type="entry name" value="Signal recognition particle SRP54, nucleotide-binding domain"/>
    <property type="match status" value="1"/>
</dbReference>
<keyword evidence="3 9" id="KW-0547">Nucleotide-binding</keyword>
<dbReference type="Gene3D" id="3.40.50.300">
    <property type="entry name" value="P-loop containing nucleotide triphosphate hydrolases"/>
    <property type="match status" value="1"/>
</dbReference>
<evidence type="ECO:0000256" key="8">
    <source>
        <dbReference type="ARBA" id="ARBA00048027"/>
    </source>
</evidence>
<comment type="subcellular location">
    <subcellularLocation>
        <location evidence="9">Cell membrane</location>
        <topology evidence="9">Peripheral membrane protein</topology>
        <orientation evidence="9">Cytoplasmic side</orientation>
    </subcellularLocation>
    <subcellularLocation>
        <location evidence="9">Cytoplasm</location>
    </subcellularLocation>
</comment>
<evidence type="ECO:0000256" key="1">
    <source>
        <dbReference type="ARBA" id="ARBA00022475"/>
    </source>
</evidence>
<dbReference type="InterPro" id="IPR042101">
    <property type="entry name" value="SRP54_N_sf"/>
</dbReference>
<dbReference type="SMART" id="SM00382">
    <property type="entry name" value="AAA"/>
    <property type="match status" value="1"/>
</dbReference>
<reference evidence="11 12" key="1">
    <citation type="journal article" date="2002" name="Nucleic Acids Res.">
        <title>The complete genomic sequence of Mycoplasma penetrans, an intracellular bacterial pathogen in humans.</title>
        <authorList>
            <person name="Sasaki Y."/>
            <person name="Ishikawa J."/>
            <person name="Yamashita A."/>
            <person name="Oshima K."/>
            <person name="Kenri T."/>
            <person name="Furuya K."/>
            <person name="Yoshino C."/>
            <person name="Horino A."/>
            <person name="Shiba T."/>
            <person name="Sasaki T."/>
            <person name="Hattori M."/>
        </authorList>
    </citation>
    <scope>NUCLEOTIDE SEQUENCE [LARGE SCALE GENOMIC DNA]</scope>
    <source>
        <strain evidence="11 12">HF-2</strain>
    </source>
</reference>
<dbReference type="GO" id="GO:0005047">
    <property type="term" value="F:signal recognition particle binding"/>
    <property type="evidence" value="ECO:0007669"/>
    <property type="project" value="TreeGrafter"/>
</dbReference>
<gene>
    <name evidence="9" type="primary">ftsY</name>
    <name evidence="11" type="ordered locus">MYPE4840</name>
</gene>
<comment type="similarity">
    <text evidence="9">Belongs to the GTP-binding SRP family. FtsY subfamily.</text>
</comment>
<keyword evidence="7 9" id="KW-0675">Receptor</keyword>
<dbReference type="InterPro" id="IPR000897">
    <property type="entry name" value="SRP54_GTPase_dom"/>
</dbReference>
<name>Q8EVS5_MALP2</name>
<dbReference type="AlphaFoldDB" id="Q8EVS5"/>
<keyword evidence="5 9" id="KW-0342">GTP-binding</keyword>
<feature type="binding site" evidence="9">
    <location>
        <begin position="302"/>
        <end position="305"/>
    </location>
    <ligand>
        <name>GTP</name>
        <dbReference type="ChEBI" id="CHEBI:37565"/>
    </ligand>
</feature>
<dbReference type="eggNOG" id="COG0552">
    <property type="taxonomic scope" value="Bacteria"/>
</dbReference>
<dbReference type="FunCoup" id="Q8EVS5">
    <property type="interactions" value="235"/>
</dbReference>
<dbReference type="EMBL" id="BA000026">
    <property type="protein sequence ID" value="BAC44274.1"/>
    <property type="molecule type" value="Genomic_DNA"/>
</dbReference>
<dbReference type="CDD" id="cd17874">
    <property type="entry name" value="FtsY"/>
    <property type="match status" value="1"/>
</dbReference>
<organism evidence="11 12">
    <name type="scientific">Malacoplasma penetrans (strain HF-2)</name>
    <name type="common">Mycoplasma penetrans</name>
    <dbReference type="NCBI Taxonomy" id="272633"/>
    <lineage>
        <taxon>Bacteria</taxon>
        <taxon>Bacillati</taxon>
        <taxon>Mycoplasmatota</taxon>
        <taxon>Mycoplasmoidales</taxon>
        <taxon>Mycoplasmoidaceae</taxon>
        <taxon>Malacoplasma</taxon>
    </lineage>
</organism>
<comment type="catalytic activity">
    <reaction evidence="8 9">
        <text>GTP + H2O = GDP + phosphate + H(+)</text>
        <dbReference type="Rhea" id="RHEA:19669"/>
        <dbReference type="ChEBI" id="CHEBI:15377"/>
        <dbReference type="ChEBI" id="CHEBI:15378"/>
        <dbReference type="ChEBI" id="CHEBI:37565"/>
        <dbReference type="ChEBI" id="CHEBI:43474"/>
        <dbReference type="ChEBI" id="CHEBI:58189"/>
        <dbReference type="EC" id="3.6.5.4"/>
    </reaction>
</comment>
<dbReference type="GO" id="GO:0006614">
    <property type="term" value="P:SRP-dependent cotranslational protein targeting to membrane"/>
    <property type="evidence" value="ECO:0007669"/>
    <property type="project" value="InterPro"/>
</dbReference>
<dbReference type="Pfam" id="PF02881">
    <property type="entry name" value="SRP54_N"/>
    <property type="match status" value="1"/>
</dbReference>
<keyword evidence="12" id="KW-1185">Reference proteome</keyword>
<keyword evidence="6 9" id="KW-0472">Membrane</keyword>
<evidence type="ECO:0000256" key="3">
    <source>
        <dbReference type="ARBA" id="ARBA00022741"/>
    </source>
</evidence>
<accession>Q8EVS5</accession>
<feature type="domain" description="SRP54-type proteins GTP-binding" evidence="10">
    <location>
        <begin position="323"/>
        <end position="336"/>
    </location>
</feature>
<dbReference type="EC" id="3.6.5.4" evidence="9"/>
<keyword evidence="1 9" id="KW-1003">Cell membrane</keyword>
<evidence type="ECO:0000313" key="11">
    <source>
        <dbReference type="EMBL" id="BAC44274.1"/>
    </source>
</evidence>
<dbReference type="InterPro" id="IPR003593">
    <property type="entry name" value="AAA+_ATPase"/>
</dbReference>
<dbReference type="InterPro" id="IPR004390">
    <property type="entry name" value="SR_rcpt_FtsY"/>
</dbReference>
<comment type="function">
    <text evidence="9">Involved in targeting and insertion of nascent membrane proteins into the cytoplasmic membrane. Acts as a receptor for the complex formed by the signal recognition particle (SRP) and the ribosome-nascent chain (RNC).</text>
</comment>
<evidence type="ECO:0000256" key="9">
    <source>
        <dbReference type="HAMAP-Rule" id="MF_00920"/>
    </source>
</evidence>
<dbReference type="SMART" id="SM00963">
    <property type="entry name" value="SRP54_N"/>
    <property type="match status" value="1"/>
</dbReference>